<dbReference type="EMBL" id="JARGEI010000003">
    <property type="protein sequence ID" value="KAJ8733865.1"/>
    <property type="molecule type" value="Genomic_DNA"/>
</dbReference>
<dbReference type="CDD" id="cd01617">
    <property type="entry name" value="DCX"/>
    <property type="match status" value="1"/>
</dbReference>
<dbReference type="InterPro" id="IPR036572">
    <property type="entry name" value="Doublecortin_dom_sf"/>
</dbReference>
<feature type="compositionally biased region" description="Basic and acidic residues" evidence="1">
    <location>
        <begin position="1000"/>
        <end position="1020"/>
    </location>
</feature>
<dbReference type="GO" id="GO:0035556">
    <property type="term" value="P:intracellular signal transduction"/>
    <property type="evidence" value="ECO:0007669"/>
    <property type="project" value="InterPro"/>
</dbReference>
<dbReference type="Gene3D" id="3.10.20.230">
    <property type="entry name" value="Doublecortin domain"/>
    <property type="match status" value="1"/>
</dbReference>
<evidence type="ECO:0000256" key="1">
    <source>
        <dbReference type="SAM" id="MobiDB-lite"/>
    </source>
</evidence>
<dbReference type="PROSITE" id="PS50309">
    <property type="entry name" value="DC"/>
    <property type="match status" value="1"/>
</dbReference>
<feature type="compositionally biased region" description="Basic and acidic residues" evidence="1">
    <location>
        <begin position="794"/>
        <end position="808"/>
    </location>
</feature>
<feature type="compositionally biased region" description="Basic and acidic residues" evidence="1">
    <location>
        <begin position="717"/>
        <end position="746"/>
    </location>
</feature>
<reference evidence="3" key="1">
    <citation type="submission" date="2023-03" db="EMBL/GenBank/DDBJ databases">
        <title>Chromosome-level genomes of two armyworms, Mythimna separata and Mythimna loreyi, provide insights into the biosynthesis and reception of sex pheromones.</title>
        <authorList>
            <person name="Zhao H."/>
        </authorList>
    </citation>
    <scope>NUCLEOTIDE SEQUENCE</scope>
    <source>
        <strain evidence="3">BeijingLab</strain>
        <tissue evidence="3">Pupa</tissue>
    </source>
</reference>
<feature type="compositionally biased region" description="Basic and acidic residues" evidence="1">
    <location>
        <begin position="760"/>
        <end position="783"/>
    </location>
</feature>
<feature type="compositionally biased region" description="Basic and acidic residues" evidence="1">
    <location>
        <begin position="447"/>
        <end position="458"/>
    </location>
</feature>
<feature type="region of interest" description="Disordered" evidence="1">
    <location>
        <begin position="519"/>
        <end position="541"/>
    </location>
</feature>
<keyword evidence="4" id="KW-1185">Reference proteome</keyword>
<proteinExistence type="predicted"/>
<evidence type="ECO:0000259" key="2">
    <source>
        <dbReference type="PROSITE" id="PS50309"/>
    </source>
</evidence>
<organism evidence="3 4">
    <name type="scientific">Mythimna separata</name>
    <name type="common">Oriental armyworm</name>
    <name type="synonym">Pseudaletia separata</name>
    <dbReference type="NCBI Taxonomy" id="271217"/>
    <lineage>
        <taxon>Eukaryota</taxon>
        <taxon>Metazoa</taxon>
        <taxon>Ecdysozoa</taxon>
        <taxon>Arthropoda</taxon>
        <taxon>Hexapoda</taxon>
        <taxon>Insecta</taxon>
        <taxon>Pterygota</taxon>
        <taxon>Neoptera</taxon>
        <taxon>Endopterygota</taxon>
        <taxon>Lepidoptera</taxon>
        <taxon>Glossata</taxon>
        <taxon>Ditrysia</taxon>
        <taxon>Noctuoidea</taxon>
        <taxon>Noctuidae</taxon>
        <taxon>Noctuinae</taxon>
        <taxon>Hadenini</taxon>
        <taxon>Mythimna</taxon>
    </lineage>
</organism>
<feature type="compositionally biased region" description="Polar residues" evidence="1">
    <location>
        <begin position="982"/>
        <end position="998"/>
    </location>
</feature>
<feature type="region of interest" description="Disordered" evidence="1">
    <location>
        <begin position="940"/>
        <end position="1029"/>
    </location>
</feature>
<feature type="region of interest" description="Disordered" evidence="1">
    <location>
        <begin position="207"/>
        <end position="315"/>
    </location>
</feature>
<feature type="compositionally biased region" description="Polar residues" evidence="1">
    <location>
        <begin position="521"/>
        <end position="536"/>
    </location>
</feature>
<evidence type="ECO:0000313" key="3">
    <source>
        <dbReference type="EMBL" id="KAJ8733865.1"/>
    </source>
</evidence>
<comment type="caution">
    <text evidence="3">The sequence shown here is derived from an EMBL/GenBank/DDBJ whole genome shotgun (WGS) entry which is preliminary data.</text>
</comment>
<dbReference type="InterPro" id="IPR003533">
    <property type="entry name" value="Doublecortin_dom"/>
</dbReference>
<feature type="domain" description="Doublecortin" evidence="2">
    <location>
        <begin position="18"/>
        <end position="101"/>
    </location>
</feature>
<protein>
    <recommendedName>
        <fullName evidence="2">Doublecortin domain-containing protein</fullName>
    </recommendedName>
</protein>
<feature type="compositionally biased region" description="Gly residues" evidence="1">
    <location>
        <begin position="397"/>
        <end position="409"/>
    </location>
</feature>
<feature type="compositionally biased region" description="Basic and acidic residues" evidence="1">
    <location>
        <begin position="848"/>
        <end position="861"/>
    </location>
</feature>
<feature type="region of interest" description="Disordered" evidence="1">
    <location>
        <begin position="359"/>
        <end position="472"/>
    </location>
</feature>
<dbReference type="Proteomes" id="UP001231518">
    <property type="component" value="Chromosome 5"/>
</dbReference>
<feature type="compositionally biased region" description="Basic and acidic residues" evidence="1">
    <location>
        <begin position="575"/>
        <end position="585"/>
    </location>
</feature>
<feature type="compositionally biased region" description="Basic and acidic residues" evidence="1">
    <location>
        <begin position="671"/>
        <end position="708"/>
    </location>
</feature>
<feature type="compositionally biased region" description="Polar residues" evidence="1">
    <location>
        <begin position="428"/>
        <end position="439"/>
    </location>
</feature>
<dbReference type="SUPFAM" id="SSF89837">
    <property type="entry name" value="Doublecortin (DC)"/>
    <property type="match status" value="1"/>
</dbReference>
<name>A0AAD7Z1X1_MYTSE</name>
<feature type="compositionally biased region" description="Basic and acidic residues" evidence="1">
    <location>
        <begin position="272"/>
        <end position="285"/>
    </location>
</feature>
<sequence>MNPEEAKVPNVERDLQSIEIYLFSNGQQYSPPRKYLLRIDELNLWDATLNHLAQSHYGLQSPLINLYTTNGNLVKGPLDLRDGQAYVAVAAPDTFVDAGYQKYLIKASRSWEKRQAKKKPPDSAELLLPANGHPELRPAGGHYMSSAPSKPIAADDYEPVSGKIGLTTCKHCGNIASPGEFKYSSVEVPENQNEYKAELNDNRATLAENRASTDETVARPSEYGSKPVTNSTRSGARKDEHETRQNVNVMRPGEIDAEPPEHETGPNINVVRPRDIGTEPPEHETSPNINVVRPGELGTEPPEHETSPNINVVRPGENGAVYETRQGQYETRSKVNEARPDEFGARPAEYELTHYTGTRQGENETRPNINGGRRGEIEASPGECGSRSAEYETNGAKLGGYGTKPGEYGGRSNEYKIRSSVDGVKPSQYETKPNANGANEASGFDEYGPRQDKHDTRQSENGARPAEYGTRLDEYVTRPSLNGIKQAQYETRPSEKLILNGILPGQYAVKHSGYSPRLNGYETNPTVNGSKPSQFGSKPGEYGTKLADYEIKPGEYGTRLAEYKTIPSENTTKLGEYDTKPDEYVPKSSINGTKPGENRGDLSVYDNKPSGPTTGEYKGNPGEIATRSSEQENRPDGSGPSPAKNGAWTGEDGDRTTSYKARLGYSGPRSSKIEPIKEAYENVLRKNEKSLDESEDRLKKDTVDKDANIKYTTRPVSENEKGKKGEYRTREGEQRAKNIESKDRGNGRSGGERGISGGEKIIRENDTVPRVDESKARKIENTRRLSGRASADIDQGRKLGEPNKEFGHGGKVNTQKGREPNPAGKAGGNGVRLSDQRNRQSDNSARSSGRESRVGDHEARAGDVGFPTSNRDTEQGYPNSREAEHSARTAVYGARVNPKDRINRAKPGHSGQPKIGTPGTKVEEALVKLDETAIKNREGHPVAKHSRVGGTGAAGTSHISEAQPHGRRISLSAPIEKKRLSVGQNSSMTRKPIPNSSILRKIEDKQPFKSNKENLPKKINDPVSNIPVPSANEQRIPKTHTQPMSQPIIPLPPPISTISQTNVASQTTATLENIIDEKEIIISTLSFKNPESETRSTMLDSVKHNVDVIENRMPETKTEVIYTEKNIAYVPISEAVQTSTETIEQREKEVSASSKAKINSCTCTICKSINNKGAFYPDENTLSMLNKGGVVNIKLDIEIRNIVKSVYSCQKNCGRSRSLTNITGSEKESQISIDKDVVVNHNSLQSLFKKQDFRGFGFDGSPNVMVVQCAGCGKPNPPRCDPPPPCCDNNKKYFVLLNSVLEDMEDGCNFNPPCQPCDQKQSRRQSSGFPIKQAYSETTLDTITTVTVSGVPIQRREIGKHVTNASCQTEEPQNESMMPNRKVAITQDSYSQKDANRQVSTFSHKDCQCRNPVQSHKRHVCKYKRTCRCQKTVMPRRRHDGPVFYYRHGVTVTADTRSICRRCIC</sequence>
<dbReference type="SMART" id="SM00537">
    <property type="entry name" value="DCX"/>
    <property type="match status" value="1"/>
</dbReference>
<feature type="region of interest" description="Disordered" evidence="1">
    <location>
        <begin position="561"/>
        <end position="920"/>
    </location>
</feature>
<feature type="compositionally biased region" description="Gly residues" evidence="1">
    <location>
        <begin position="747"/>
        <end position="757"/>
    </location>
</feature>
<gene>
    <name evidence="3" type="ORF">PYW07_014416</name>
</gene>
<accession>A0AAD7Z1X1</accession>
<evidence type="ECO:0000313" key="4">
    <source>
        <dbReference type="Proteomes" id="UP001231518"/>
    </source>
</evidence>